<dbReference type="KEGG" id="fsc:FSU_0349"/>
<dbReference type="EMBL" id="CP002158">
    <property type="protein sequence ID" value="ADL25339.1"/>
    <property type="molecule type" value="Genomic_DNA"/>
</dbReference>
<keyword evidence="2" id="KW-0449">Lipoprotein</keyword>
<dbReference type="AlphaFoldDB" id="D9S5U9"/>
<reference evidence="3" key="1">
    <citation type="submission" date="2010-08" db="EMBL/GenBank/DDBJ databases">
        <title>Complete sequence of Fibrobacter succinogenes subsp. succinogenes S85.</title>
        <authorList>
            <person name="Durkin A.S."/>
            <person name="Nelson K.E."/>
            <person name="Morrison M."/>
            <person name="Forsberg C.W."/>
            <person name="Wilson D.B."/>
            <person name="Russell J.B."/>
            <person name="Cann I.K.O."/>
            <person name="Mackie R.I."/>
            <person name="White B.A."/>
        </authorList>
    </citation>
    <scope>NUCLEOTIDE SEQUENCE [LARGE SCALE GENOMIC DNA]</scope>
    <source>
        <strain evidence="3">ATCC 19169 / S85</strain>
    </source>
</reference>
<feature type="chain" id="PRO_5003127974" evidence="1">
    <location>
        <begin position="27"/>
        <end position="425"/>
    </location>
</feature>
<sequence length="425" mass="48933">MKMKNTMKISVSKFLFLILAACVLLSCEQERDNVSVDFIPGKPRPMQESLALADSMVVYNAQGLAYTTNSLKEIKKFAKASVLDEEYVEYDRSLRYVSEDEANLSVSLFQKGKLIDYLFYFENPYSGDTVFDGVVYSLQGCGRIKKLDPIYAFFKERKISTEGKTAEFKTRPNLPALKVDIYIDAFELKEGKNLGDTMPPREFETGLIQSVKKPCGWRLERALKRYYKEGFNLSVDATITFGDSGRVTNVSMDTEHPEYKDFLEEVKSILYYAWMPPTVQTRLMDPLPCMYFSDNLPPELQSRNIWSYVAAQEIVKSEKVHLSFSREYFRLECKGEGSEKDSVEIAGYSGIIKEHCDEIRFTKDFATSGINYLECIKIEPLFTKKPIKFPTIYTLFDRYHAMYVKEDLSLNQVVQLKIPACFVEE</sequence>
<proteinExistence type="predicted"/>
<organism evidence="2 3">
    <name type="scientific">Fibrobacter succinogenes (strain ATCC 19169 / S85)</name>
    <dbReference type="NCBI Taxonomy" id="59374"/>
    <lineage>
        <taxon>Bacteria</taxon>
        <taxon>Pseudomonadati</taxon>
        <taxon>Fibrobacterota</taxon>
        <taxon>Fibrobacteria</taxon>
        <taxon>Fibrobacterales</taxon>
        <taxon>Fibrobacteraceae</taxon>
        <taxon>Fibrobacter</taxon>
    </lineage>
</organism>
<dbReference type="OrthoDB" id="9767154at2"/>
<keyword evidence="1" id="KW-0732">Signal</keyword>
<dbReference type="Proteomes" id="UP000000517">
    <property type="component" value="Chromosome"/>
</dbReference>
<dbReference type="HOGENOM" id="CLU_645209_0_0_0"/>
<dbReference type="STRING" id="59374.FSU_0349"/>
<name>D9S5U9_FIBSS</name>
<evidence type="ECO:0000313" key="2">
    <source>
        <dbReference type="EMBL" id="ADL25339.1"/>
    </source>
</evidence>
<gene>
    <name evidence="2" type="ordered locus">FSU_0349</name>
</gene>
<protein>
    <submittedName>
        <fullName evidence="2">Putative lipoprotein</fullName>
    </submittedName>
</protein>
<dbReference type="RefSeq" id="WP_014545181.1">
    <property type="nucleotide sequence ID" value="NC_013410.1"/>
</dbReference>
<feature type="signal peptide" evidence="1">
    <location>
        <begin position="1"/>
        <end position="26"/>
    </location>
</feature>
<accession>D9S5U9</accession>
<evidence type="ECO:0000313" key="3">
    <source>
        <dbReference type="Proteomes" id="UP000000517"/>
    </source>
</evidence>
<dbReference type="PROSITE" id="PS51257">
    <property type="entry name" value="PROKAR_LIPOPROTEIN"/>
    <property type="match status" value="1"/>
</dbReference>
<evidence type="ECO:0000256" key="1">
    <source>
        <dbReference type="SAM" id="SignalP"/>
    </source>
</evidence>